<dbReference type="GO" id="GO:0022857">
    <property type="term" value="F:transmembrane transporter activity"/>
    <property type="evidence" value="ECO:0007669"/>
    <property type="project" value="InterPro"/>
</dbReference>
<feature type="transmembrane region" description="Helical" evidence="6">
    <location>
        <begin position="293"/>
        <end position="312"/>
    </location>
</feature>
<feature type="transmembrane region" description="Helical" evidence="6">
    <location>
        <begin position="71"/>
        <end position="88"/>
    </location>
</feature>
<evidence type="ECO:0000256" key="2">
    <source>
        <dbReference type="ARBA" id="ARBA00022475"/>
    </source>
</evidence>
<evidence type="ECO:0000256" key="6">
    <source>
        <dbReference type="SAM" id="Phobius"/>
    </source>
</evidence>
<feature type="transmembrane region" description="Helical" evidence="6">
    <location>
        <begin position="268"/>
        <end position="287"/>
    </location>
</feature>
<gene>
    <name evidence="7" type="ORF">ENU78_08370</name>
</gene>
<dbReference type="RefSeq" id="WP_012548190.1">
    <property type="nucleotide sequence ID" value="NZ_VTFL01000001.1"/>
</dbReference>
<feature type="transmembrane region" description="Helical" evidence="6">
    <location>
        <begin position="214"/>
        <end position="232"/>
    </location>
</feature>
<accession>A0A7C3KR74</accession>
<evidence type="ECO:0000256" key="5">
    <source>
        <dbReference type="ARBA" id="ARBA00023136"/>
    </source>
</evidence>
<keyword evidence="3 6" id="KW-0812">Transmembrane</keyword>
<evidence type="ECO:0000256" key="3">
    <source>
        <dbReference type="ARBA" id="ARBA00022692"/>
    </source>
</evidence>
<dbReference type="AlphaFoldDB" id="A0A7C3KR74"/>
<evidence type="ECO:0000256" key="1">
    <source>
        <dbReference type="ARBA" id="ARBA00004651"/>
    </source>
</evidence>
<dbReference type="CDD" id="cd06579">
    <property type="entry name" value="TM_PBP1_transp_AraH_like"/>
    <property type="match status" value="1"/>
</dbReference>
<keyword evidence="2" id="KW-1003">Cell membrane</keyword>
<dbReference type="EMBL" id="DTDV01000021">
    <property type="protein sequence ID" value="HGK24420.1"/>
    <property type="molecule type" value="Genomic_DNA"/>
</dbReference>
<dbReference type="PANTHER" id="PTHR32196:SF15">
    <property type="entry name" value="SUGAR ABC TRANSPORTER PERMEASE PROTEIN"/>
    <property type="match status" value="1"/>
</dbReference>
<protein>
    <submittedName>
        <fullName evidence="7">ABC transporter permease</fullName>
    </submittedName>
</protein>
<keyword evidence="5 6" id="KW-0472">Membrane</keyword>
<reference evidence="7" key="1">
    <citation type="journal article" date="2020" name="mSystems">
        <title>Genome- and Community-Level Interaction Insights into Carbon Utilization and Element Cycling Functions of Hydrothermarchaeota in Hydrothermal Sediment.</title>
        <authorList>
            <person name="Zhou Z."/>
            <person name="Liu Y."/>
            <person name="Xu W."/>
            <person name="Pan J."/>
            <person name="Luo Z.H."/>
            <person name="Li M."/>
        </authorList>
    </citation>
    <scope>NUCLEOTIDE SEQUENCE [LARGE SCALE GENOMIC DNA]</scope>
    <source>
        <strain evidence="7">SpSt-70</strain>
    </source>
</reference>
<dbReference type="Pfam" id="PF02653">
    <property type="entry name" value="BPD_transp_2"/>
    <property type="match status" value="1"/>
</dbReference>
<comment type="subcellular location">
    <subcellularLocation>
        <location evidence="1">Cell membrane</location>
        <topology evidence="1">Multi-pass membrane protein</topology>
    </subcellularLocation>
</comment>
<organism evidence="7">
    <name type="scientific">Dictyoglomus thermophilum</name>
    <dbReference type="NCBI Taxonomy" id="14"/>
    <lineage>
        <taxon>Bacteria</taxon>
        <taxon>Pseudomonadati</taxon>
        <taxon>Dictyoglomota</taxon>
        <taxon>Dictyoglomia</taxon>
        <taxon>Dictyoglomales</taxon>
        <taxon>Dictyoglomaceae</taxon>
        <taxon>Dictyoglomus</taxon>
    </lineage>
</organism>
<proteinExistence type="predicted"/>
<keyword evidence="4 6" id="KW-1133">Transmembrane helix</keyword>
<sequence>MKIRPNNQKPKFYFRELNILLALIVLCVFITIMNPKFITPFNLQVVARQIAIYGLLAIGETLIIIGGGIDLSVGSLVALTGVLVALFMKNGIDMILAILIVLLISCLIGLWHGLFVTKLNVPPFIITLGTLTAARGLASVITKGWPIIGLPEKFFFIGQGDLWGIPFPTVILIVFAIIAFFITKYTVLGRNLYAVGGNIEAARLSGIDVDKIRMFTYVFGSFLAGITGIIIASRLSQGQAGVGGGYELSAIAAAVIGGTSLSGGEGTILGTIIGASIMSVIYNGLILLEISSYWHDVVMGLVIVTAVTIDIWRKRKRK</sequence>
<feature type="transmembrane region" description="Helical" evidence="6">
    <location>
        <begin position="12"/>
        <end position="33"/>
    </location>
</feature>
<feature type="transmembrane region" description="Helical" evidence="6">
    <location>
        <begin position="95"/>
        <end position="115"/>
    </location>
</feature>
<dbReference type="InterPro" id="IPR001851">
    <property type="entry name" value="ABC_transp_permease"/>
</dbReference>
<evidence type="ECO:0000256" key="4">
    <source>
        <dbReference type="ARBA" id="ARBA00022989"/>
    </source>
</evidence>
<comment type="caution">
    <text evidence="7">The sequence shown here is derived from an EMBL/GenBank/DDBJ whole genome shotgun (WGS) entry which is preliminary data.</text>
</comment>
<dbReference type="PANTHER" id="PTHR32196">
    <property type="entry name" value="ABC TRANSPORTER PERMEASE PROTEIN YPHD-RELATED-RELATED"/>
    <property type="match status" value="1"/>
</dbReference>
<evidence type="ECO:0000313" key="7">
    <source>
        <dbReference type="EMBL" id="HGK24420.1"/>
    </source>
</evidence>
<dbReference type="GO" id="GO:0005886">
    <property type="term" value="C:plasma membrane"/>
    <property type="evidence" value="ECO:0007669"/>
    <property type="project" value="UniProtKB-SubCell"/>
</dbReference>
<name>A0A7C3KR74_DICTH</name>
<feature type="transmembrane region" description="Helical" evidence="6">
    <location>
        <begin position="162"/>
        <end position="182"/>
    </location>
</feature>
<dbReference type="OMA" id="VIFHIAL"/>